<dbReference type="OrthoDB" id="9148269at2"/>
<dbReference type="Proteomes" id="UP000036923">
    <property type="component" value="Unassembled WGS sequence"/>
</dbReference>
<dbReference type="AlphaFoldDB" id="A0A0L6JPH2"/>
<comment type="caution">
    <text evidence="1">The sequence shown here is derived from an EMBL/GenBank/DDBJ whole genome shotgun (WGS) entry which is preliminary data.</text>
</comment>
<dbReference type="RefSeq" id="WP_152966021.1">
    <property type="nucleotide sequence ID" value="NZ_JQKC01000034.1"/>
</dbReference>
<protein>
    <submittedName>
        <fullName evidence="1">Uncharacterized protein</fullName>
    </submittedName>
</protein>
<reference evidence="2" key="1">
    <citation type="submission" date="2015-07" db="EMBL/GenBank/DDBJ databases">
        <title>Near-Complete Genome Sequence of the Cellulolytic Bacterium Bacteroides (Pseudobacteroides) cellulosolvens ATCC 35603.</title>
        <authorList>
            <person name="Dassa B."/>
            <person name="Utturkar S.M."/>
            <person name="Klingeman D.M."/>
            <person name="Hurt R.A."/>
            <person name="Keller M."/>
            <person name="Xu J."/>
            <person name="Reddy Y.H.K."/>
            <person name="Borovok I."/>
            <person name="Grinberg I.R."/>
            <person name="Lamed R."/>
            <person name="Zhivin O."/>
            <person name="Bayer E.A."/>
            <person name="Brown S.D."/>
        </authorList>
    </citation>
    <scope>NUCLEOTIDE SEQUENCE [LARGE SCALE GENOMIC DNA]</scope>
    <source>
        <strain evidence="2">DSM 2933</strain>
    </source>
</reference>
<gene>
    <name evidence="1" type="ORF">Bccel_2960</name>
</gene>
<keyword evidence="2" id="KW-1185">Reference proteome</keyword>
<organism evidence="1 2">
    <name type="scientific">Pseudobacteroides cellulosolvens ATCC 35603 = DSM 2933</name>
    <dbReference type="NCBI Taxonomy" id="398512"/>
    <lineage>
        <taxon>Bacteria</taxon>
        <taxon>Bacillati</taxon>
        <taxon>Bacillota</taxon>
        <taxon>Clostridia</taxon>
        <taxon>Eubacteriales</taxon>
        <taxon>Oscillospiraceae</taxon>
        <taxon>Pseudobacteroides</taxon>
    </lineage>
</organism>
<accession>A0A0L6JPH2</accession>
<sequence length="72" mass="8181">MPNTEVSIPLTKQAALIGRFEGEAEVNYLTLSGLAALNSRTGMYSERFLYHPYKNFIMVKHDKTLGKEMLMI</sequence>
<dbReference type="EMBL" id="LGTC01000001">
    <property type="protein sequence ID" value="KNY27689.1"/>
    <property type="molecule type" value="Genomic_DNA"/>
</dbReference>
<proteinExistence type="predicted"/>
<evidence type="ECO:0000313" key="2">
    <source>
        <dbReference type="Proteomes" id="UP000036923"/>
    </source>
</evidence>
<evidence type="ECO:0000313" key="1">
    <source>
        <dbReference type="EMBL" id="KNY27689.1"/>
    </source>
</evidence>
<name>A0A0L6JPH2_9FIRM</name>